<keyword evidence="2" id="KW-1185">Reference proteome</keyword>
<accession>A0A926F177</accession>
<reference evidence="1 2" key="1">
    <citation type="submission" date="2020-08" db="EMBL/GenBank/DDBJ databases">
        <title>Genome public.</title>
        <authorList>
            <person name="Liu C."/>
            <person name="Sun Q."/>
        </authorList>
    </citation>
    <scope>NUCLEOTIDE SEQUENCE [LARGE SCALE GENOMIC DNA]</scope>
    <source>
        <strain evidence="1 2">NSJ-26</strain>
    </source>
</reference>
<proteinExistence type="predicted"/>
<protein>
    <submittedName>
        <fullName evidence="1">Late competence development ComFB family protein</fullName>
    </submittedName>
</protein>
<name>A0A926F177_9FIRM</name>
<organism evidence="1 2">
    <name type="scientific">Wansuia hejianensis</name>
    <dbReference type="NCBI Taxonomy" id="2763667"/>
    <lineage>
        <taxon>Bacteria</taxon>
        <taxon>Bacillati</taxon>
        <taxon>Bacillota</taxon>
        <taxon>Clostridia</taxon>
        <taxon>Lachnospirales</taxon>
        <taxon>Lachnospiraceae</taxon>
        <taxon>Wansuia</taxon>
    </lineage>
</organism>
<dbReference type="RefSeq" id="WP_249322831.1">
    <property type="nucleotide sequence ID" value="NZ_JACRTK010000001.1"/>
</dbReference>
<gene>
    <name evidence="1" type="ORF">H8689_02635</name>
</gene>
<sequence>MLKNYMEIVVDDILPSVLKGEDLDCKCDKCLSDIKAIALNNLKPMYVATEKGILYIKLNQFSTQFKTDVVKQIIIAIKKVKEEPRH</sequence>
<evidence type="ECO:0000313" key="2">
    <source>
        <dbReference type="Proteomes" id="UP000601522"/>
    </source>
</evidence>
<evidence type="ECO:0000313" key="1">
    <source>
        <dbReference type="EMBL" id="MBC8590035.1"/>
    </source>
</evidence>
<comment type="caution">
    <text evidence="1">The sequence shown here is derived from an EMBL/GenBank/DDBJ whole genome shotgun (WGS) entry which is preliminary data.</text>
</comment>
<dbReference type="Pfam" id="PF10719">
    <property type="entry name" value="ComFB"/>
    <property type="match status" value="1"/>
</dbReference>
<dbReference type="AlphaFoldDB" id="A0A926F177"/>
<dbReference type="Proteomes" id="UP000601522">
    <property type="component" value="Unassembled WGS sequence"/>
</dbReference>
<dbReference type="EMBL" id="JACRTK010000001">
    <property type="protein sequence ID" value="MBC8590035.1"/>
    <property type="molecule type" value="Genomic_DNA"/>
</dbReference>
<dbReference type="InterPro" id="IPR019657">
    <property type="entry name" value="ComFB"/>
</dbReference>